<evidence type="ECO:0000256" key="3">
    <source>
        <dbReference type="ARBA" id="ARBA00022729"/>
    </source>
</evidence>
<comment type="similarity">
    <text evidence="2">Belongs to the SusD family.</text>
</comment>
<feature type="domain" description="RagB/SusD" evidence="6">
    <location>
        <begin position="373"/>
        <end position="575"/>
    </location>
</feature>
<feature type="domain" description="SusD-like N-terminal" evidence="7">
    <location>
        <begin position="41"/>
        <end position="225"/>
    </location>
</feature>
<dbReference type="InterPro" id="IPR011990">
    <property type="entry name" value="TPR-like_helical_dom_sf"/>
</dbReference>
<dbReference type="Gene3D" id="1.25.40.390">
    <property type="match status" value="1"/>
</dbReference>
<evidence type="ECO:0000259" key="7">
    <source>
        <dbReference type="Pfam" id="PF14322"/>
    </source>
</evidence>
<dbReference type="Pfam" id="PF14322">
    <property type="entry name" value="SusD-like_3"/>
    <property type="match status" value="1"/>
</dbReference>
<dbReference type="EMBL" id="FWYB01000012">
    <property type="protein sequence ID" value="SMD08918.1"/>
    <property type="molecule type" value="Genomic_DNA"/>
</dbReference>
<reference evidence="8 9" key="1">
    <citation type="submission" date="2017-04" db="EMBL/GenBank/DDBJ databases">
        <authorList>
            <person name="Afonso C.L."/>
            <person name="Miller P.J."/>
            <person name="Scott M.A."/>
            <person name="Spackman E."/>
            <person name="Goraichik I."/>
            <person name="Dimitrov K.M."/>
            <person name="Suarez D.L."/>
            <person name="Swayne D.E."/>
        </authorList>
    </citation>
    <scope>NUCLEOTIDE SEQUENCE [LARGE SCALE GENOMIC DNA]</scope>
    <source>
        <strain evidence="8 9">DSM 19625</strain>
    </source>
</reference>
<dbReference type="Proteomes" id="UP000192678">
    <property type="component" value="Unassembled WGS sequence"/>
</dbReference>
<dbReference type="SUPFAM" id="SSF48452">
    <property type="entry name" value="TPR-like"/>
    <property type="match status" value="1"/>
</dbReference>
<accession>A0A1W2EIC8</accession>
<gene>
    <name evidence="8" type="ORF">SAMN04488101_11279</name>
</gene>
<organism evidence="8 9">
    <name type="scientific">Pedobacter nyackensis</name>
    <dbReference type="NCBI Taxonomy" id="475255"/>
    <lineage>
        <taxon>Bacteria</taxon>
        <taxon>Pseudomonadati</taxon>
        <taxon>Bacteroidota</taxon>
        <taxon>Sphingobacteriia</taxon>
        <taxon>Sphingobacteriales</taxon>
        <taxon>Sphingobacteriaceae</taxon>
        <taxon>Pedobacter</taxon>
    </lineage>
</organism>
<dbReference type="InterPro" id="IPR012944">
    <property type="entry name" value="SusD_RagB_dom"/>
</dbReference>
<evidence type="ECO:0000256" key="1">
    <source>
        <dbReference type="ARBA" id="ARBA00004442"/>
    </source>
</evidence>
<keyword evidence="4" id="KW-0472">Membrane</keyword>
<name>A0A1W2EIC8_9SPHI</name>
<comment type="subcellular location">
    <subcellularLocation>
        <location evidence="1">Cell outer membrane</location>
    </subcellularLocation>
</comment>
<keyword evidence="9" id="KW-1185">Reference proteome</keyword>
<dbReference type="PROSITE" id="PS51257">
    <property type="entry name" value="PROKAR_LIPOPROTEIN"/>
    <property type="match status" value="1"/>
</dbReference>
<dbReference type="AlphaFoldDB" id="A0A1W2EIC8"/>
<protein>
    <submittedName>
        <fullName evidence="8">Starch-binding associating with outer membrane</fullName>
    </submittedName>
</protein>
<dbReference type="GO" id="GO:0009279">
    <property type="term" value="C:cell outer membrane"/>
    <property type="evidence" value="ECO:0007669"/>
    <property type="project" value="UniProtKB-SubCell"/>
</dbReference>
<sequence>MIMKKIFFYSIIFATFVASSCKKPLTEEPLDFYTPENSYTNKAQFESALANSYLSIRSNFYAATDAYSNYDMLGLDVDLTHVESNASATKVQYFGWATMNSDNGFAGKWWPRLYALIAQSNTIIDRADASEAKWTSDAEKNAIVGEAKFLRAFAYRFLANMWGDVPLVLKETRVPKFDYTKSKQLEVYQQCKADLEFAVQYMPAIDQVKGGRAPREAAYHLLSEINICLKDYPAAITAATAVISGGKCNLMTSRFGLSTGFKFSGYDYRGAGLPWGDVYWDLFQEGNMNWKEGNKEAIWNVSQDPTIKGGDNIDVHAQGGFFVMDRWWGPIPWQAKDKNNVSNWLMDTLSGRPVASLIVSGYADSVIWKYKGNFSRDLRNSEYNIQRTYYFTNPASAYYGQAITKSNVDASTLALWEPRLTPHFKKFIRPVPVGLATDASSKRKNDNGRNWKDWYIMRLAETYLLRAEANMLKGDLTAAAADINAVRGRANATSVAEGDVNMDLILDERARELYGEEFRLNTLMRTGKLVEYLNKYNGYLKDNGLVAPARVAKLPIPRKEIEANKGAVLLNNEGY</sequence>
<dbReference type="Pfam" id="PF07980">
    <property type="entry name" value="SusD_RagB"/>
    <property type="match status" value="1"/>
</dbReference>
<evidence type="ECO:0000256" key="4">
    <source>
        <dbReference type="ARBA" id="ARBA00023136"/>
    </source>
</evidence>
<evidence type="ECO:0000259" key="6">
    <source>
        <dbReference type="Pfam" id="PF07980"/>
    </source>
</evidence>
<evidence type="ECO:0000256" key="5">
    <source>
        <dbReference type="ARBA" id="ARBA00023237"/>
    </source>
</evidence>
<dbReference type="STRING" id="475255.SAMN04488101_11279"/>
<evidence type="ECO:0000313" key="8">
    <source>
        <dbReference type="EMBL" id="SMD08918.1"/>
    </source>
</evidence>
<proteinExistence type="inferred from homology"/>
<evidence type="ECO:0000313" key="9">
    <source>
        <dbReference type="Proteomes" id="UP000192678"/>
    </source>
</evidence>
<keyword evidence="5" id="KW-0998">Cell outer membrane</keyword>
<evidence type="ECO:0000256" key="2">
    <source>
        <dbReference type="ARBA" id="ARBA00006275"/>
    </source>
</evidence>
<keyword evidence="3" id="KW-0732">Signal</keyword>
<dbReference type="InterPro" id="IPR033985">
    <property type="entry name" value="SusD-like_N"/>
</dbReference>